<dbReference type="PANTHER" id="PTHR21137">
    <property type="entry name" value="ODORANT RECEPTOR"/>
    <property type="match status" value="1"/>
</dbReference>
<proteinExistence type="predicted"/>
<dbReference type="PANTHER" id="PTHR21137:SF35">
    <property type="entry name" value="ODORANT RECEPTOR 19A-RELATED"/>
    <property type="match status" value="1"/>
</dbReference>
<keyword evidence="2" id="KW-1003">Cell membrane</keyword>
<keyword evidence="4 10" id="KW-0812">Transmembrane</keyword>
<feature type="transmembrane region" description="Helical" evidence="10">
    <location>
        <begin position="62"/>
        <end position="84"/>
    </location>
</feature>
<dbReference type="Proteomes" id="UP001497644">
    <property type="component" value="Chromosome 8"/>
</dbReference>
<sequence>MLVIDNLQYTLPMTTCMLKIVIFWWKKEAVAPIIDMIADDWMKVRKSQEKTTMIARAQTARIIIIFGYGFMISGWIVTVILPMLGHSVRYLTNITDPGRPLPVQTYYIYDVTKSPQYEITFTFQAIAMFLCIMPYTGIDNFLSLLIFHISGQLDILNNRLMHLTMSDIANYNDNLRSCVKDHTRLLRTIAVVEDTFNTILLILFLYFGTLFACYGFILMSMLTDGHHFSVSYLPYFISVVTNTFGHMCLYCVVGEILAAQCDRIHYAVYCNKWYTLDSRHARNLILPMAMTNKPYYLNIGKVFPLTMATFCNLLKTSAGYISVLLTTRNQSKS</sequence>
<keyword evidence="6 10" id="KW-1133">Transmembrane helix</keyword>
<dbReference type="Pfam" id="PF02949">
    <property type="entry name" value="7tm_6"/>
    <property type="match status" value="1"/>
</dbReference>
<evidence type="ECO:0000256" key="4">
    <source>
        <dbReference type="ARBA" id="ARBA00022692"/>
    </source>
</evidence>
<dbReference type="GO" id="GO:0004984">
    <property type="term" value="F:olfactory receptor activity"/>
    <property type="evidence" value="ECO:0007669"/>
    <property type="project" value="InterPro"/>
</dbReference>
<evidence type="ECO:0000256" key="8">
    <source>
        <dbReference type="ARBA" id="ARBA00023170"/>
    </source>
</evidence>
<feature type="transmembrane region" description="Helical" evidence="10">
    <location>
        <begin position="119"/>
        <end position="138"/>
    </location>
</feature>
<name>A0AAV2P5T5_9HYME</name>
<keyword evidence="5" id="KW-0552">Olfaction</keyword>
<evidence type="ECO:0008006" key="13">
    <source>
        <dbReference type="Google" id="ProtNLM"/>
    </source>
</evidence>
<keyword evidence="9" id="KW-0807">Transducer</keyword>
<comment type="subcellular location">
    <subcellularLocation>
        <location evidence="1">Cell membrane</location>
        <topology evidence="1">Multi-pass membrane protein</topology>
    </subcellularLocation>
</comment>
<keyword evidence="12" id="KW-1185">Reference proteome</keyword>
<feature type="transmembrane region" description="Helical" evidence="10">
    <location>
        <begin position="232"/>
        <end position="253"/>
    </location>
</feature>
<evidence type="ECO:0000256" key="6">
    <source>
        <dbReference type="ARBA" id="ARBA00022989"/>
    </source>
</evidence>
<keyword evidence="7 10" id="KW-0472">Membrane</keyword>
<feature type="transmembrane region" description="Helical" evidence="10">
    <location>
        <begin position="199"/>
        <end position="220"/>
    </location>
</feature>
<evidence type="ECO:0000256" key="10">
    <source>
        <dbReference type="SAM" id="Phobius"/>
    </source>
</evidence>
<keyword evidence="3" id="KW-0716">Sensory transduction</keyword>
<keyword evidence="8" id="KW-0675">Receptor</keyword>
<dbReference type="InterPro" id="IPR004117">
    <property type="entry name" value="7tm6_olfct_rcpt"/>
</dbReference>
<evidence type="ECO:0000256" key="3">
    <source>
        <dbReference type="ARBA" id="ARBA00022606"/>
    </source>
</evidence>
<protein>
    <recommendedName>
        <fullName evidence="13">Odorant receptor</fullName>
    </recommendedName>
</protein>
<dbReference type="GO" id="GO:0005549">
    <property type="term" value="F:odorant binding"/>
    <property type="evidence" value="ECO:0007669"/>
    <property type="project" value="InterPro"/>
</dbReference>
<evidence type="ECO:0000256" key="5">
    <source>
        <dbReference type="ARBA" id="ARBA00022725"/>
    </source>
</evidence>
<evidence type="ECO:0000256" key="2">
    <source>
        <dbReference type="ARBA" id="ARBA00022475"/>
    </source>
</evidence>
<evidence type="ECO:0000313" key="12">
    <source>
        <dbReference type="Proteomes" id="UP001497644"/>
    </source>
</evidence>
<dbReference type="GO" id="GO:0007165">
    <property type="term" value="P:signal transduction"/>
    <property type="evidence" value="ECO:0007669"/>
    <property type="project" value="UniProtKB-KW"/>
</dbReference>
<dbReference type="EMBL" id="OZ034831">
    <property type="protein sequence ID" value="CAL1687667.1"/>
    <property type="molecule type" value="Genomic_DNA"/>
</dbReference>
<organism evidence="11 12">
    <name type="scientific">Lasius platythorax</name>
    <dbReference type="NCBI Taxonomy" id="488582"/>
    <lineage>
        <taxon>Eukaryota</taxon>
        <taxon>Metazoa</taxon>
        <taxon>Ecdysozoa</taxon>
        <taxon>Arthropoda</taxon>
        <taxon>Hexapoda</taxon>
        <taxon>Insecta</taxon>
        <taxon>Pterygota</taxon>
        <taxon>Neoptera</taxon>
        <taxon>Endopterygota</taxon>
        <taxon>Hymenoptera</taxon>
        <taxon>Apocrita</taxon>
        <taxon>Aculeata</taxon>
        <taxon>Formicoidea</taxon>
        <taxon>Formicidae</taxon>
        <taxon>Formicinae</taxon>
        <taxon>Lasius</taxon>
        <taxon>Lasius</taxon>
    </lineage>
</organism>
<gene>
    <name evidence="11" type="ORF">LPLAT_LOCUS12910</name>
</gene>
<dbReference type="AlphaFoldDB" id="A0AAV2P5T5"/>
<evidence type="ECO:0000256" key="7">
    <source>
        <dbReference type="ARBA" id="ARBA00023136"/>
    </source>
</evidence>
<evidence type="ECO:0000256" key="1">
    <source>
        <dbReference type="ARBA" id="ARBA00004651"/>
    </source>
</evidence>
<reference evidence="11" key="1">
    <citation type="submission" date="2024-04" db="EMBL/GenBank/DDBJ databases">
        <authorList>
            <consortium name="Molecular Ecology Group"/>
        </authorList>
    </citation>
    <scope>NUCLEOTIDE SEQUENCE</scope>
</reference>
<dbReference type="GO" id="GO:0005886">
    <property type="term" value="C:plasma membrane"/>
    <property type="evidence" value="ECO:0007669"/>
    <property type="project" value="UniProtKB-SubCell"/>
</dbReference>
<accession>A0AAV2P5T5</accession>
<evidence type="ECO:0000313" key="11">
    <source>
        <dbReference type="EMBL" id="CAL1687667.1"/>
    </source>
</evidence>
<evidence type="ECO:0000256" key="9">
    <source>
        <dbReference type="ARBA" id="ARBA00023224"/>
    </source>
</evidence>